<sequence length="214" mass="23370">MSLCGLPKPVTQSEGGFNPTLAQSESSQIKLASAGTQLEGCCFRVGCCDHCHINLRCCYSRKTESNTFSSLSTKQNVCDYGEWRTDVACSATCDGVKPLAIGVKHQVRPLIHNAIWQDDYACVLERYLPCNISCTVDCQVIKYSEGQCTIPCRNGETEECSQMCGLGLRQLIPEVIRPSENGGRDCEKKYEVCDLGDCTGGGSYDVGEPHFPVC</sequence>
<name>A0A448XP88_9PLAT</name>
<comment type="caution">
    <text evidence="1">The sequence shown here is derived from an EMBL/GenBank/DDBJ whole genome shotgun (WGS) entry which is preliminary data.</text>
</comment>
<keyword evidence="2" id="KW-1185">Reference proteome</keyword>
<organism evidence="1 2">
    <name type="scientific">Protopolystoma xenopodis</name>
    <dbReference type="NCBI Taxonomy" id="117903"/>
    <lineage>
        <taxon>Eukaryota</taxon>
        <taxon>Metazoa</taxon>
        <taxon>Spiralia</taxon>
        <taxon>Lophotrochozoa</taxon>
        <taxon>Platyhelminthes</taxon>
        <taxon>Monogenea</taxon>
        <taxon>Polyopisthocotylea</taxon>
        <taxon>Polystomatidea</taxon>
        <taxon>Polystomatidae</taxon>
        <taxon>Protopolystoma</taxon>
    </lineage>
</organism>
<proteinExistence type="predicted"/>
<evidence type="ECO:0000313" key="2">
    <source>
        <dbReference type="Proteomes" id="UP000784294"/>
    </source>
</evidence>
<evidence type="ECO:0000313" key="1">
    <source>
        <dbReference type="EMBL" id="VEL41438.1"/>
    </source>
</evidence>
<gene>
    <name evidence="1" type="ORF">PXEA_LOCUS34878</name>
</gene>
<dbReference type="EMBL" id="CAAALY010269346">
    <property type="protein sequence ID" value="VEL41438.1"/>
    <property type="molecule type" value="Genomic_DNA"/>
</dbReference>
<protein>
    <submittedName>
        <fullName evidence="1">Uncharacterized protein</fullName>
    </submittedName>
</protein>
<dbReference type="Proteomes" id="UP000784294">
    <property type="component" value="Unassembled WGS sequence"/>
</dbReference>
<feature type="non-terminal residue" evidence="1">
    <location>
        <position position="1"/>
    </location>
</feature>
<dbReference type="AlphaFoldDB" id="A0A448XP88"/>
<accession>A0A448XP88</accession>
<reference evidence="1" key="1">
    <citation type="submission" date="2018-11" db="EMBL/GenBank/DDBJ databases">
        <authorList>
            <consortium name="Pathogen Informatics"/>
        </authorList>
    </citation>
    <scope>NUCLEOTIDE SEQUENCE</scope>
</reference>